<dbReference type="RefSeq" id="WP_207341340.1">
    <property type="nucleotide sequence ID" value="NZ_CP074405.1"/>
</dbReference>
<feature type="region of interest" description="Disordered" evidence="1">
    <location>
        <begin position="277"/>
        <end position="348"/>
    </location>
</feature>
<dbReference type="SUPFAM" id="SSF54001">
    <property type="entry name" value="Cysteine proteinases"/>
    <property type="match status" value="1"/>
</dbReference>
<dbReference type="Pfam" id="PF11992">
    <property type="entry name" value="TgpA_N"/>
    <property type="match status" value="2"/>
</dbReference>
<dbReference type="EMBL" id="CP074405">
    <property type="protein sequence ID" value="QVI63760.1"/>
    <property type="molecule type" value="Genomic_DNA"/>
</dbReference>
<proteinExistence type="predicted"/>
<feature type="compositionally biased region" description="Low complexity" evidence="1">
    <location>
        <begin position="652"/>
        <end position="662"/>
    </location>
</feature>
<evidence type="ECO:0000259" key="3">
    <source>
        <dbReference type="SMART" id="SM00460"/>
    </source>
</evidence>
<evidence type="ECO:0000313" key="4">
    <source>
        <dbReference type="EMBL" id="QVI63760.1"/>
    </source>
</evidence>
<feature type="transmembrane region" description="Helical" evidence="2">
    <location>
        <begin position="127"/>
        <end position="145"/>
    </location>
</feature>
<dbReference type="Pfam" id="PF01841">
    <property type="entry name" value="Transglut_core"/>
    <property type="match status" value="1"/>
</dbReference>
<gene>
    <name evidence="4" type="ORF">KG103_07975</name>
</gene>
<feature type="transmembrane region" description="Helical" evidence="2">
    <location>
        <begin position="204"/>
        <end position="226"/>
    </location>
</feature>
<dbReference type="SMART" id="SM00460">
    <property type="entry name" value="TGc"/>
    <property type="match status" value="1"/>
</dbReference>
<protein>
    <submittedName>
        <fullName evidence="4">Transglutaminase domain-containing protein</fullName>
    </submittedName>
</protein>
<keyword evidence="5" id="KW-1185">Reference proteome</keyword>
<feature type="transmembrane region" description="Helical" evidence="2">
    <location>
        <begin position="12"/>
        <end position="32"/>
    </location>
</feature>
<dbReference type="PANTHER" id="PTHR42736">
    <property type="entry name" value="PROTEIN-GLUTAMINE GAMMA-GLUTAMYLTRANSFERASE"/>
    <property type="match status" value="1"/>
</dbReference>
<feature type="transmembrane region" description="Helical" evidence="2">
    <location>
        <begin position="152"/>
        <end position="169"/>
    </location>
</feature>
<evidence type="ECO:0000256" key="2">
    <source>
        <dbReference type="SAM" id="Phobius"/>
    </source>
</evidence>
<dbReference type="InterPro" id="IPR021878">
    <property type="entry name" value="TgpA_N"/>
</dbReference>
<dbReference type="InterPro" id="IPR038765">
    <property type="entry name" value="Papain-like_cys_pep_sf"/>
</dbReference>
<feature type="transmembrane region" description="Helical" evidence="2">
    <location>
        <begin position="63"/>
        <end position="84"/>
    </location>
</feature>
<feature type="transmembrane region" description="Helical" evidence="2">
    <location>
        <begin position="175"/>
        <end position="192"/>
    </location>
</feature>
<organism evidence="4 5">
    <name type="scientific">Cellulomonas wangleii</name>
    <dbReference type="NCBI Taxonomy" id="2816956"/>
    <lineage>
        <taxon>Bacteria</taxon>
        <taxon>Bacillati</taxon>
        <taxon>Actinomycetota</taxon>
        <taxon>Actinomycetes</taxon>
        <taxon>Micrococcales</taxon>
        <taxon>Cellulomonadaceae</taxon>
        <taxon>Cellulomonas</taxon>
    </lineage>
</organism>
<evidence type="ECO:0000256" key="1">
    <source>
        <dbReference type="SAM" id="MobiDB-lite"/>
    </source>
</evidence>
<reference evidence="4 5" key="1">
    <citation type="submission" date="2021-05" db="EMBL/GenBank/DDBJ databases">
        <title>Novel species in genus Cellulomonas.</title>
        <authorList>
            <person name="Zhang G."/>
        </authorList>
    </citation>
    <scope>NUCLEOTIDE SEQUENCE [LARGE SCALE GENOMIC DNA]</scope>
    <source>
        <strain evidence="5">zg-ZUI222</strain>
    </source>
</reference>
<dbReference type="Proteomes" id="UP000677804">
    <property type="component" value="Chromosome"/>
</dbReference>
<dbReference type="PANTHER" id="PTHR42736:SF1">
    <property type="entry name" value="PROTEIN-GLUTAMINE GAMMA-GLUTAMYLTRANSFERASE"/>
    <property type="match status" value="1"/>
</dbReference>
<dbReference type="InterPro" id="IPR002931">
    <property type="entry name" value="Transglutaminase-like"/>
</dbReference>
<dbReference type="Gene3D" id="3.10.620.30">
    <property type="match status" value="1"/>
</dbReference>
<feature type="transmembrane region" description="Helical" evidence="2">
    <location>
        <begin position="669"/>
        <end position="692"/>
    </location>
</feature>
<evidence type="ECO:0000313" key="5">
    <source>
        <dbReference type="Proteomes" id="UP000677804"/>
    </source>
</evidence>
<feature type="compositionally biased region" description="Low complexity" evidence="1">
    <location>
        <begin position="277"/>
        <end position="309"/>
    </location>
</feature>
<name>A0ABX8DAA0_9CELL</name>
<feature type="domain" description="Transglutaminase-like" evidence="3">
    <location>
        <begin position="542"/>
        <end position="612"/>
    </location>
</feature>
<feature type="region of interest" description="Disordered" evidence="1">
    <location>
        <begin position="633"/>
        <end position="663"/>
    </location>
</feature>
<accession>A0ABX8DAA0</accession>
<dbReference type="InterPro" id="IPR052901">
    <property type="entry name" value="Bact_TGase-like"/>
</dbReference>
<keyword evidence="2" id="KW-0812">Transmembrane</keyword>
<feature type="transmembrane region" description="Helical" evidence="2">
    <location>
        <begin position="38"/>
        <end position="56"/>
    </location>
</feature>
<keyword evidence="2" id="KW-1133">Transmembrane helix</keyword>
<sequence length="804" mass="83737">MNAGPEQGTRAVVGAALCVVATWAGLLALAGLVAGRRWLVVACVGVLLVAVATTLARAASRRWWPPTLVGALVALVGVVLRYGAPPGRPQFLPDLDAARRAWATARQGVVVVNDSLVPMPDIRPSEMLLVVGGLVVFLLVDAAVLGLRFPAVAGLPLLALWVPAIVLGFPAGAAPVFWTAAAYLALLAYGAAPLHAQAGRARRAATAVVAGVALVGSSVLAGPSLMQLPGWASVALPTFGDGPIGPLELSDDLDLRESLGTRSAQVVLTYRVTDPAAGDPATAADDAAAADAAAAPTADAATEPPADAGTDAETDTGVDALAAPGSPAGQDAGATPSPTPAPPPAVDARLVGPLRAFTMAEFDGRLWNRTEADELAPWDPTTLLSSDPLLRGTAPDAAAGTLARVEIEVGALRERRLPVPTFPRTVAVEGTWGYDPQRDEVVGRRSTGAGLSYQMLVQVPTLTADDLRGTPVGTPPDLDLYTTVPDTQHRDDIATLAADVTADADTAYERALDLQTWLRSASNFTYDTRVPPARSTDAVWDFLEDRRGYCVQFATAMAMMARTLDIPSRIGVGFLPGQRDDDGAYVVTGRLAHAWPELYFDGLGWVRFEPTPASQSGPPPAWADPFTGITAPGSVPDELGRSGQDALPNTLPSAAPATPGAAADEESPWTTVLLLAGMGLLAAGGVLAAYLLSRRRRRATVPDDAWVALRRELSRIDIHWSSSTSPRGVVRHVQRTLETRTGTGLSGPALAGLENLALAVERTRYAPTPPVHPADELDGWVQAVRDGLRELLAQGAGRTPVPTG</sequence>
<keyword evidence="2" id="KW-0472">Membrane</keyword>